<dbReference type="PANTHER" id="PTHR39181">
    <property type="entry name" value="TYROSINE-PROTEIN PHOSPHATASE YWQE"/>
    <property type="match status" value="1"/>
</dbReference>
<dbReference type="Gene3D" id="3.20.20.140">
    <property type="entry name" value="Metal-dependent hydrolases"/>
    <property type="match status" value="1"/>
</dbReference>
<accession>G8QXV3</accession>
<dbReference type="EMBL" id="CP003155">
    <property type="protein sequence ID" value="AEV30747.1"/>
    <property type="molecule type" value="Genomic_DNA"/>
</dbReference>
<dbReference type="AlphaFoldDB" id="G8QXV3"/>
<dbReference type="Pfam" id="PF19567">
    <property type="entry name" value="CpsB_CapC"/>
    <property type="match status" value="1"/>
</dbReference>
<dbReference type="eggNOG" id="COG4464">
    <property type="taxonomic scope" value="Bacteria"/>
</dbReference>
<dbReference type="InterPro" id="IPR016667">
    <property type="entry name" value="Caps_polysacc_synth_CpsB/CapC"/>
</dbReference>
<dbReference type="SUPFAM" id="SSF89550">
    <property type="entry name" value="PHP domain-like"/>
    <property type="match status" value="1"/>
</dbReference>
<dbReference type="EC" id="3.1.3.48" evidence="2"/>
<comment type="catalytic activity">
    <reaction evidence="4">
        <text>O-phospho-L-tyrosyl-[protein] + H2O = L-tyrosyl-[protein] + phosphate</text>
        <dbReference type="Rhea" id="RHEA:10684"/>
        <dbReference type="Rhea" id="RHEA-COMP:10136"/>
        <dbReference type="Rhea" id="RHEA-COMP:20101"/>
        <dbReference type="ChEBI" id="CHEBI:15377"/>
        <dbReference type="ChEBI" id="CHEBI:43474"/>
        <dbReference type="ChEBI" id="CHEBI:46858"/>
        <dbReference type="ChEBI" id="CHEBI:61978"/>
        <dbReference type="EC" id="3.1.3.48"/>
    </reaction>
</comment>
<evidence type="ECO:0000256" key="2">
    <source>
        <dbReference type="ARBA" id="ARBA00013064"/>
    </source>
</evidence>
<keyword evidence="6" id="KW-1185">Reference proteome</keyword>
<evidence type="ECO:0000313" key="6">
    <source>
        <dbReference type="Proteomes" id="UP000005632"/>
    </source>
</evidence>
<comment type="similarity">
    <text evidence="1">Belongs to the metallo-dependent hydrolases superfamily. CpsB/CapC family.</text>
</comment>
<proteinExistence type="inferred from homology"/>
<evidence type="ECO:0000256" key="3">
    <source>
        <dbReference type="ARBA" id="ARBA00022801"/>
    </source>
</evidence>
<dbReference type="KEGG" id="sgp:SpiGrapes_2997"/>
<gene>
    <name evidence="5" type="ordered locus">SpiGrapes_2997</name>
</gene>
<protein>
    <recommendedName>
        <fullName evidence="2">protein-tyrosine-phosphatase</fullName>
        <ecNumber evidence="2">3.1.3.48</ecNumber>
    </recommendedName>
</protein>
<dbReference type="Proteomes" id="UP000005632">
    <property type="component" value="Chromosome"/>
</dbReference>
<dbReference type="STRING" id="158190.SpiGrapes_2997"/>
<evidence type="ECO:0000313" key="5">
    <source>
        <dbReference type="EMBL" id="AEV30747.1"/>
    </source>
</evidence>
<name>G8QXV3_SPHPG</name>
<evidence type="ECO:0000256" key="4">
    <source>
        <dbReference type="ARBA" id="ARBA00051722"/>
    </source>
</evidence>
<dbReference type="GO" id="GO:0004725">
    <property type="term" value="F:protein tyrosine phosphatase activity"/>
    <property type="evidence" value="ECO:0007669"/>
    <property type="project" value="UniProtKB-EC"/>
</dbReference>
<keyword evidence="3" id="KW-0378">Hydrolase</keyword>
<dbReference type="PANTHER" id="PTHR39181:SF1">
    <property type="entry name" value="TYROSINE-PROTEIN PHOSPHATASE YWQE"/>
    <property type="match status" value="1"/>
</dbReference>
<dbReference type="OrthoDB" id="9788539at2"/>
<organism evidence="5 6">
    <name type="scientific">Sphaerochaeta pleomorpha (strain ATCC BAA-1885 / DSM 22778 / Grapes)</name>
    <dbReference type="NCBI Taxonomy" id="158190"/>
    <lineage>
        <taxon>Bacteria</taxon>
        <taxon>Pseudomonadati</taxon>
        <taxon>Spirochaetota</taxon>
        <taxon>Spirochaetia</taxon>
        <taxon>Spirochaetales</taxon>
        <taxon>Sphaerochaetaceae</taxon>
        <taxon>Sphaerochaeta</taxon>
    </lineage>
</organism>
<dbReference type="GO" id="GO:0030145">
    <property type="term" value="F:manganese ion binding"/>
    <property type="evidence" value="ECO:0007669"/>
    <property type="project" value="InterPro"/>
</dbReference>
<reference evidence="5 6" key="1">
    <citation type="submission" date="2011-11" db="EMBL/GenBank/DDBJ databases">
        <title>Complete sequence of Spirochaeta sp. grapes.</title>
        <authorList>
            <consortium name="US DOE Joint Genome Institute"/>
            <person name="Lucas S."/>
            <person name="Han J."/>
            <person name="Lapidus A."/>
            <person name="Cheng J.-F."/>
            <person name="Goodwin L."/>
            <person name="Pitluck S."/>
            <person name="Peters L."/>
            <person name="Ovchinnikova G."/>
            <person name="Munk A.C."/>
            <person name="Detter J.C."/>
            <person name="Han C."/>
            <person name="Tapia R."/>
            <person name="Land M."/>
            <person name="Hauser L."/>
            <person name="Kyrpides N."/>
            <person name="Ivanova N."/>
            <person name="Pagani I."/>
            <person name="Ritalahtilisa K."/>
            <person name="Loeffler F."/>
            <person name="Woyke T."/>
        </authorList>
    </citation>
    <scope>NUCLEOTIDE SEQUENCE [LARGE SCALE GENOMIC DNA]</scope>
    <source>
        <strain evidence="6">ATCC BAA-1885 / DSM 22778 / Grapes</strain>
    </source>
</reference>
<dbReference type="HOGENOM" id="CLU_085966_0_0_12"/>
<sequence>MGICDLHCHLLPEIDDGSVSRENFERMLQLYRESGVGSIAFTPHVYNPYVTTNISMLRGTYEWAASIASSMGLVTYLGSELFVGTQKVLKSVPIKNTYSLVEFGINLPPANLFERLEALAGTGLTVIVAHIERYRWLSVESPLLARFKDLGALVQVNVEAVESGLALPYLHAGLVDIIATDNHGEESLPGRLLSVLGNWPEVYQKMERMGL</sequence>
<dbReference type="RefSeq" id="WP_014271586.1">
    <property type="nucleotide sequence ID" value="NC_016633.1"/>
</dbReference>
<evidence type="ECO:0000256" key="1">
    <source>
        <dbReference type="ARBA" id="ARBA00005750"/>
    </source>
</evidence>
<dbReference type="InterPro" id="IPR016195">
    <property type="entry name" value="Pol/histidinol_Pase-like"/>
</dbReference>